<evidence type="ECO:0000313" key="2">
    <source>
        <dbReference type="EMBL" id="QDT71217.1"/>
    </source>
</evidence>
<keyword evidence="3" id="KW-1185">Reference proteome</keyword>
<feature type="compositionally biased region" description="Basic and acidic residues" evidence="1">
    <location>
        <begin position="34"/>
        <end position="46"/>
    </location>
</feature>
<dbReference type="Proteomes" id="UP000317909">
    <property type="component" value="Chromosome"/>
</dbReference>
<organism evidence="2 3">
    <name type="scientific">Lacipirellula limnantheis</name>
    <dbReference type="NCBI Taxonomy" id="2528024"/>
    <lineage>
        <taxon>Bacteria</taxon>
        <taxon>Pseudomonadati</taxon>
        <taxon>Planctomycetota</taxon>
        <taxon>Planctomycetia</taxon>
        <taxon>Pirellulales</taxon>
        <taxon>Lacipirellulaceae</taxon>
        <taxon>Lacipirellula</taxon>
    </lineage>
</organism>
<sequence length="85" mass="9394">MHFPIRSVAANKQPRFQRAFERFTPNRSNGLQWHAEHPMPRTHGDGSSHLSGGRCLDCSEPAPRTRLVSLQIAVTTGDIPCSTAV</sequence>
<proteinExistence type="predicted"/>
<feature type="region of interest" description="Disordered" evidence="1">
    <location>
        <begin position="22"/>
        <end position="52"/>
    </location>
</feature>
<dbReference type="AlphaFoldDB" id="A0A517TS68"/>
<evidence type="ECO:0000313" key="3">
    <source>
        <dbReference type="Proteomes" id="UP000317909"/>
    </source>
</evidence>
<dbReference type="KEGG" id="llh:I41_03730"/>
<evidence type="ECO:0000256" key="1">
    <source>
        <dbReference type="SAM" id="MobiDB-lite"/>
    </source>
</evidence>
<name>A0A517TS68_9BACT</name>
<reference evidence="2 3" key="1">
    <citation type="submission" date="2019-02" db="EMBL/GenBank/DDBJ databases">
        <title>Deep-cultivation of Planctomycetes and their phenomic and genomic characterization uncovers novel biology.</title>
        <authorList>
            <person name="Wiegand S."/>
            <person name="Jogler M."/>
            <person name="Boedeker C."/>
            <person name="Pinto D."/>
            <person name="Vollmers J."/>
            <person name="Rivas-Marin E."/>
            <person name="Kohn T."/>
            <person name="Peeters S.H."/>
            <person name="Heuer A."/>
            <person name="Rast P."/>
            <person name="Oberbeckmann S."/>
            <person name="Bunk B."/>
            <person name="Jeske O."/>
            <person name="Meyerdierks A."/>
            <person name="Storesund J.E."/>
            <person name="Kallscheuer N."/>
            <person name="Luecker S."/>
            <person name="Lage O.M."/>
            <person name="Pohl T."/>
            <person name="Merkel B.J."/>
            <person name="Hornburger P."/>
            <person name="Mueller R.-W."/>
            <person name="Bruemmer F."/>
            <person name="Labrenz M."/>
            <person name="Spormann A.M."/>
            <person name="Op den Camp H."/>
            <person name="Overmann J."/>
            <person name="Amann R."/>
            <person name="Jetten M.S.M."/>
            <person name="Mascher T."/>
            <person name="Medema M.H."/>
            <person name="Devos D.P."/>
            <person name="Kaster A.-K."/>
            <person name="Ovreas L."/>
            <person name="Rohde M."/>
            <person name="Galperin M.Y."/>
            <person name="Jogler C."/>
        </authorList>
    </citation>
    <scope>NUCLEOTIDE SEQUENCE [LARGE SCALE GENOMIC DNA]</scope>
    <source>
        <strain evidence="2 3">I41</strain>
    </source>
</reference>
<accession>A0A517TS68</accession>
<protein>
    <submittedName>
        <fullName evidence="2">Uncharacterized protein</fullName>
    </submittedName>
</protein>
<gene>
    <name evidence="2" type="ORF">I41_03730</name>
</gene>
<dbReference type="EMBL" id="CP036339">
    <property type="protein sequence ID" value="QDT71217.1"/>
    <property type="molecule type" value="Genomic_DNA"/>
</dbReference>